<evidence type="ECO:0000313" key="6">
    <source>
        <dbReference type="Proteomes" id="UP000007519"/>
    </source>
</evidence>
<keyword evidence="6" id="KW-1185">Reference proteome</keyword>
<dbReference type="Pfam" id="PF00149">
    <property type="entry name" value="Metallophos"/>
    <property type="match status" value="1"/>
</dbReference>
<proteinExistence type="predicted"/>
<sequence length="416" mass="47218">MLARIIGSSIFILLFLSLEFYVFYGLKGHFKDQFKLWMKISYWLSAAAPVAWLFFMGPAASAQPLSNLQLVHHLMIGIWVTLLVTKLVYAGFLFIEDFYRFTHYGGQQLAKLKDAEREVNLQSRRTFMRRLALFVAAVPFASFLYGISRGKYAYTVDKVKIKDPELPEAFNGLRMVQISDVHAGSFDNREAVAKGLQMIQDLEADLIVFTGDLVNNRAHEIVPYIDLFANLTAPLGKFSVLGNHDYGSYVRWPSDAAKEQNLDKLKQYQADMGFKMLNNSALVLEKEGQQICLAGVENWGHGPYPKEGDLAGCFGEENNGLFTILLSHDPTHWRHKVLEHPQKVHLTLSGHTHGMQLGVKIPGFQWSPAKWRYKEWAGLYEELGQRLYVNRGFGFLGFPGRVGMLPEITLFELTKA</sequence>
<name>H6L0K1_SAPGL</name>
<dbReference type="Proteomes" id="UP000007519">
    <property type="component" value="Chromosome"/>
</dbReference>
<evidence type="ECO:0000313" key="5">
    <source>
        <dbReference type="EMBL" id="AFC24537.1"/>
    </source>
</evidence>
<evidence type="ECO:0000259" key="4">
    <source>
        <dbReference type="Pfam" id="PF00149"/>
    </source>
</evidence>
<reference evidence="5 6" key="1">
    <citation type="journal article" date="2012" name="Stand. Genomic Sci.">
        <title>Complete genome sequencing and analysis of Saprospira grandis str. Lewin, a predatory marine bacterium.</title>
        <authorList>
            <person name="Saw J.H."/>
            <person name="Yuryev A."/>
            <person name="Kanbe M."/>
            <person name="Hou S."/>
            <person name="Young A.G."/>
            <person name="Aizawa S."/>
            <person name="Alam M."/>
        </authorList>
    </citation>
    <scope>NUCLEOTIDE SEQUENCE [LARGE SCALE GENOMIC DNA]</scope>
    <source>
        <strain evidence="5 6">Lewin</strain>
    </source>
</reference>
<accession>H6L0K1</accession>
<dbReference type="eggNOG" id="COG1408">
    <property type="taxonomic scope" value="Bacteria"/>
</dbReference>
<keyword evidence="1" id="KW-0479">Metal-binding</keyword>
<dbReference type="HOGENOM" id="CLU_025443_6_0_10"/>
<evidence type="ECO:0000256" key="3">
    <source>
        <dbReference type="SAM" id="Phobius"/>
    </source>
</evidence>
<dbReference type="PANTHER" id="PTHR31302:SF31">
    <property type="entry name" value="PHOSPHODIESTERASE YAEI"/>
    <property type="match status" value="1"/>
</dbReference>
<dbReference type="GO" id="GO:0046872">
    <property type="term" value="F:metal ion binding"/>
    <property type="evidence" value="ECO:0007669"/>
    <property type="project" value="UniProtKB-KW"/>
</dbReference>
<dbReference type="RefSeq" id="WP_015692169.1">
    <property type="nucleotide sequence ID" value="NC_016940.1"/>
</dbReference>
<organism evidence="5 6">
    <name type="scientific">Saprospira grandis (strain Lewin)</name>
    <dbReference type="NCBI Taxonomy" id="984262"/>
    <lineage>
        <taxon>Bacteria</taxon>
        <taxon>Pseudomonadati</taxon>
        <taxon>Bacteroidota</taxon>
        <taxon>Saprospiria</taxon>
        <taxon>Saprospirales</taxon>
        <taxon>Saprospiraceae</taxon>
        <taxon>Saprospira</taxon>
    </lineage>
</organism>
<dbReference type="SUPFAM" id="SSF56300">
    <property type="entry name" value="Metallo-dependent phosphatases"/>
    <property type="match status" value="1"/>
</dbReference>
<dbReference type="KEGG" id="sgn:SGRA_1802"/>
<gene>
    <name evidence="5" type="ordered locus">SGRA_1802</name>
</gene>
<keyword evidence="3" id="KW-1133">Transmembrane helix</keyword>
<dbReference type="GO" id="GO:0009245">
    <property type="term" value="P:lipid A biosynthetic process"/>
    <property type="evidence" value="ECO:0007669"/>
    <property type="project" value="TreeGrafter"/>
</dbReference>
<dbReference type="PANTHER" id="PTHR31302">
    <property type="entry name" value="TRANSMEMBRANE PROTEIN WITH METALLOPHOSPHOESTERASE DOMAIN-RELATED"/>
    <property type="match status" value="1"/>
</dbReference>
<keyword evidence="3" id="KW-0812">Transmembrane</keyword>
<dbReference type="Gene3D" id="3.60.21.10">
    <property type="match status" value="1"/>
</dbReference>
<feature type="transmembrane region" description="Helical" evidence="3">
    <location>
        <begin position="76"/>
        <end position="95"/>
    </location>
</feature>
<dbReference type="STRING" id="984262.SGRA_1802"/>
<feature type="transmembrane region" description="Helical" evidence="3">
    <location>
        <begin position="6"/>
        <end position="24"/>
    </location>
</feature>
<dbReference type="EMBL" id="CP002831">
    <property type="protein sequence ID" value="AFC24537.1"/>
    <property type="molecule type" value="Genomic_DNA"/>
</dbReference>
<protein>
    <submittedName>
        <fullName evidence="5">Metallophosphoesterase</fullName>
    </submittedName>
</protein>
<dbReference type="InterPro" id="IPR051158">
    <property type="entry name" value="Metallophosphoesterase_sf"/>
</dbReference>
<dbReference type="AlphaFoldDB" id="H6L0K1"/>
<keyword evidence="3" id="KW-0472">Membrane</keyword>
<evidence type="ECO:0000256" key="2">
    <source>
        <dbReference type="ARBA" id="ARBA00022801"/>
    </source>
</evidence>
<feature type="transmembrane region" description="Helical" evidence="3">
    <location>
        <begin position="131"/>
        <end position="148"/>
    </location>
</feature>
<dbReference type="InterPro" id="IPR029052">
    <property type="entry name" value="Metallo-depent_PP-like"/>
</dbReference>
<feature type="transmembrane region" description="Helical" evidence="3">
    <location>
        <begin position="36"/>
        <end position="56"/>
    </location>
</feature>
<evidence type="ECO:0000256" key="1">
    <source>
        <dbReference type="ARBA" id="ARBA00022723"/>
    </source>
</evidence>
<dbReference type="GO" id="GO:0008758">
    <property type="term" value="F:UDP-2,3-diacylglucosamine hydrolase activity"/>
    <property type="evidence" value="ECO:0007669"/>
    <property type="project" value="TreeGrafter"/>
</dbReference>
<keyword evidence="2" id="KW-0378">Hydrolase</keyword>
<dbReference type="InterPro" id="IPR004843">
    <property type="entry name" value="Calcineurin-like_PHP"/>
</dbReference>
<feature type="domain" description="Calcineurin-like phosphoesterase" evidence="4">
    <location>
        <begin position="174"/>
        <end position="354"/>
    </location>
</feature>
<dbReference type="GO" id="GO:0016020">
    <property type="term" value="C:membrane"/>
    <property type="evidence" value="ECO:0007669"/>
    <property type="project" value="GOC"/>
</dbReference>
<dbReference type="OrthoDB" id="9780884at2"/>